<protein>
    <submittedName>
        <fullName evidence="2">UDP-glycosyltransferase 92A1</fullName>
    </submittedName>
</protein>
<evidence type="ECO:0000313" key="2">
    <source>
        <dbReference type="EMBL" id="KAL0375053.1"/>
    </source>
</evidence>
<reference evidence="2" key="2">
    <citation type="journal article" date="2024" name="Plant">
        <title>Genomic evolution and insights into agronomic trait innovations of Sesamum species.</title>
        <authorList>
            <person name="Miao H."/>
            <person name="Wang L."/>
            <person name="Qu L."/>
            <person name="Liu H."/>
            <person name="Sun Y."/>
            <person name="Le M."/>
            <person name="Wang Q."/>
            <person name="Wei S."/>
            <person name="Zheng Y."/>
            <person name="Lin W."/>
            <person name="Duan Y."/>
            <person name="Cao H."/>
            <person name="Xiong S."/>
            <person name="Wang X."/>
            <person name="Wei L."/>
            <person name="Li C."/>
            <person name="Ma Q."/>
            <person name="Ju M."/>
            <person name="Zhao R."/>
            <person name="Li G."/>
            <person name="Mu C."/>
            <person name="Tian Q."/>
            <person name="Mei H."/>
            <person name="Zhang T."/>
            <person name="Gao T."/>
            <person name="Zhang H."/>
        </authorList>
    </citation>
    <scope>NUCLEOTIDE SEQUENCE</scope>
    <source>
        <strain evidence="2">G02</strain>
    </source>
</reference>
<evidence type="ECO:0000256" key="1">
    <source>
        <dbReference type="ARBA" id="ARBA00022676"/>
    </source>
</evidence>
<dbReference type="GO" id="GO:0016757">
    <property type="term" value="F:glycosyltransferase activity"/>
    <property type="evidence" value="ECO:0007669"/>
    <property type="project" value="UniProtKB-KW"/>
</dbReference>
<gene>
    <name evidence="2" type="ORF">Sradi_3421000</name>
</gene>
<dbReference type="AlphaFoldDB" id="A0AAW2R5F3"/>
<comment type="caution">
    <text evidence="2">The sequence shown here is derived from an EMBL/GenBank/DDBJ whole genome shotgun (WGS) entry which is preliminary data.</text>
</comment>
<keyword evidence="1" id="KW-0328">Glycosyltransferase</keyword>
<proteinExistence type="predicted"/>
<dbReference type="PANTHER" id="PTHR48046">
    <property type="entry name" value="UDP-GLYCOSYLTRANSFERASE 72E1"/>
    <property type="match status" value="1"/>
</dbReference>
<reference evidence="2" key="1">
    <citation type="submission" date="2020-06" db="EMBL/GenBank/DDBJ databases">
        <authorList>
            <person name="Li T."/>
            <person name="Hu X."/>
            <person name="Zhang T."/>
            <person name="Song X."/>
            <person name="Zhang H."/>
            <person name="Dai N."/>
            <person name="Sheng W."/>
            <person name="Hou X."/>
            <person name="Wei L."/>
        </authorList>
    </citation>
    <scope>NUCLEOTIDE SEQUENCE</scope>
    <source>
        <strain evidence="2">G02</strain>
        <tissue evidence="2">Leaf</tissue>
    </source>
</reference>
<name>A0AAW2R5F3_SESRA</name>
<dbReference type="Gene3D" id="3.40.50.2000">
    <property type="entry name" value="Glycogen Phosphorylase B"/>
    <property type="match status" value="1"/>
</dbReference>
<accession>A0AAW2R5F3</accession>
<dbReference type="PANTHER" id="PTHR48046:SF1">
    <property type="entry name" value="GLYCOSYLTRANSFERASE-RELATED"/>
    <property type="match status" value="1"/>
</dbReference>
<sequence>MMNLAKALEASSRNFIWVVRPPLEADINSEFASDKWLPEGFPQRVHDQGRGLIISRWAPQVEILDTCHISHQSKVETGYSLPTNLLPIYHATCQAINGGGENVG</sequence>
<dbReference type="EMBL" id="JACGWJ010000014">
    <property type="protein sequence ID" value="KAL0375053.1"/>
    <property type="molecule type" value="Genomic_DNA"/>
</dbReference>
<keyword evidence="1" id="KW-0808">Transferase</keyword>
<organism evidence="2">
    <name type="scientific">Sesamum radiatum</name>
    <name type="common">Black benniseed</name>
    <dbReference type="NCBI Taxonomy" id="300843"/>
    <lineage>
        <taxon>Eukaryota</taxon>
        <taxon>Viridiplantae</taxon>
        <taxon>Streptophyta</taxon>
        <taxon>Embryophyta</taxon>
        <taxon>Tracheophyta</taxon>
        <taxon>Spermatophyta</taxon>
        <taxon>Magnoliopsida</taxon>
        <taxon>eudicotyledons</taxon>
        <taxon>Gunneridae</taxon>
        <taxon>Pentapetalae</taxon>
        <taxon>asterids</taxon>
        <taxon>lamiids</taxon>
        <taxon>Lamiales</taxon>
        <taxon>Pedaliaceae</taxon>
        <taxon>Sesamum</taxon>
    </lineage>
</organism>
<dbReference type="SUPFAM" id="SSF53756">
    <property type="entry name" value="UDP-Glycosyltransferase/glycogen phosphorylase"/>
    <property type="match status" value="1"/>
</dbReference>